<feature type="binding site" evidence="5">
    <location>
        <position position="134"/>
    </location>
    <ligand>
        <name>substrate</name>
    </ligand>
</feature>
<evidence type="ECO:0000256" key="3">
    <source>
        <dbReference type="ARBA" id="ARBA00023235"/>
    </source>
</evidence>
<protein>
    <submittedName>
        <fullName evidence="7">Alanine racemase</fullName>
    </submittedName>
</protein>
<reference evidence="8" key="2">
    <citation type="submission" date="2014-07" db="EMBL/GenBank/DDBJ databases">
        <title>Genome sequence of Mangrovimonas yunxiaonensis.</title>
        <authorList>
            <person name="Li Y."/>
            <person name="Zheng T."/>
        </authorList>
    </citation>
    <scope>NUCLEOTIDE SEQUENCE [LARGE SCALE GENOMIC DNA]</scope>
    <source>
        <strain evidence="8">LY01</strain>
    </source>
</reference>
<dbReference type="OrthoDB" id="9801978at2"/>
<dbReference type="eggNOG" id="COG0787">
    <property type="taxonomic scope" value="Bacteria"/>
</dbReference>
<organism evidence="7 8">
    <name type="scientific">Mangrovimonas yunxiaonensis</name>
    <dbReference type="NCBI Taxonomy" id="1197477"/>
    <lineage>
        <taxon>Bacteria</taxon>
        <taxon>Pseudomonadati</taxon>
        <taxon>Bacteroidota</taxon>
        <taxon>Flavobacteriia</taxon>
        <taxon>Flavobacteriales</taxon>
        <taxon>Flavobacteriaceae</taxon>
        <taxon>Mangrovimonas</taxon>
    </lineage>
</organism>
<dbReference type="GO" id="GO:0008784">
    <property type="term" value="F:alanine racemase activity"/>
    <property type="evidence" value="ECO:0007669"/>
    <property type="project" value="InterPro"/>
</dbReference>
<evidence type="ECO:0000256" key="2">
    <source>
        <dbReference type="ARBA" id="ARBA00022898"/>
    </source>
</evidence>
<dbReference type="GO" id="GO:0030170">
    <property type="term" value="F:pyridoxal phosphate binding"/>
    <property type="evidence" value="ECO:0007669"/>
    <property type="project" value="TreeGrafter"/>
</dbReference>
<dbReference type="InterPro" id="IPR029066">
    <property type="entry name" value="PLP-binding_barrel"/>
</dbReference>
<dbReference type="AlphaFoldDB" id="A0A084TM91"/>
<sequence length="381" mass="43353">MPNSIIEINSNALKNNISYIKSLLDEHVTMSCVLKGNAYGHGISVMVPALQAIGMNHFSVFNSLEARQVFEKAQNDFCIMVMGDISEEDAEWLVENHIEFYVFNLYRLQYMLNIAKAKNIPLQIHLEIETGMNRTGFNKSDWQEVVNIIKNNSKYINVKGICTHYAGAESISNYMRVKLQRNIFKKALKYFKNEAIIPERIHSSCSAAILAFPKDNFNMVRIGILHYGLWPSRETFISHMTKYNLSQSPLQPILTWTSYIMDIKHVNKGAYIGYGNSYLAENNMTIASIPIGYGYGYSRSLSNQGRVIVNNKRFSVIGIVNMNMLLIDITADQNITINDKVILIGKQGDYEITVSSFGNLTDQLNYEVLSRIDKDIPRVLK</sequence>
<dbReference type="InterPro" id="IPR009006">
    <property type="entry name" value="Ala_racemase/Decarboxylase_C"/>
</dbReference>
<proteinExistence type="predicted"/>
<dbReference type="NCBIfam" id="TIGR00492">
    <property type="entry name" value="alr"/>
    <property type="match status" value="1"/>
</dbReference>
<dbReference type="PANTHER" id="PTHR30511">
    <property type="entry name" value="ALANINE RACEMASE"/>
    <property type="match status" value="1"/>
</dbReference>
<dbReference type="PROSITE" id="PS00395">
    <property type="entry name" value="ALANINE_RACEMASE"/>
    <property type="match status" value="1"/>
</dbReference>
<comment type="caution">
    <text evidence="7">The sequence shown here is derived from an EMBL/GenBank/DDBJ whole genome shotgun (WGS) entry which is preliminary data.</text>
</comment>
<dbReference type="GO" id="GO:0005829">
    <property type="term" value="C:cytosol"/>
    <property type="evidence" value="ECO:0007669"/>
    <property type="project" value="TreeGrafter"/>
</dbReference>
<evidence type="ECO:0000256" key="1">
    <source>
        <dbReference type="ARBA" id="ARBA00001933"/>
    </source>
</evidence>
<gene>
    <name evidence="7" type="ORF">IA57_02850</name>
</gene>
<keyword evidence="3" id="KW-0413">Isomerase</keyword>
<dbReference type="GO" id="GO:0030632">
    <property type="term" value="P:D-alanine biosynthetic process"/>
    <property type="evidence" value="ECO:0007669"/>
    <property type="project" value="TreeGrafter"/>
</dbReference>
<feature type="domain" description="Alanine racemase C-terminal" evidence="6">
    <location>
        <begin position="253"/>
        <end position="381"/>
    </location>
</feature>
<dbReference type="Proteomes" id="UP000028521">
    <property type="component" value="Unassembled WGS sequence"/>
</dbReference>
<reference evidence="7 8" key="1">
    <citation type="journal article" date="2014" name="Genome Announc.">
        <title>Draft Genome Sequence of the Algicidal Bacterium Mangrovimonas yunxiaonensis Strain LY01.</title>
        <authorList>
            <person name="Li Y."/>
            <person name="Zhu H."/>
            <person name="Li C."/>
            <person name="Zhang H."/>
            <person name="Chen Z."/>
            <person name="Zheng W."/>
            <person name="Xu H."/>
            <person name="Zheng T."/>
        </authorList>
    </citation>
    <scope>NUCLEOTIDE SEQUENCE [LARGE SCALE GENOMIC DNA]</scope>
    <source>
        <strain evidence="7 8">LY01</strain>
    </source>
</reference>
<dbReference type="InterPro" id="IPR011079">
    <property type="entry name" value="Ala_racemase_C"/>
</dbReference>
<dbReference type="Pfam" id="PF00842">
    <property type="entry name" value="Ala_racemase_C"/>
    <property type="match status" value="1"/>
</dbReference>
<feature type="binding site" evidence="5">
    <location>
        <position position="322"/>
    </location>
    <ligand>
        <name>substrate</name>
    </ligand>
</feature>
<evidence type="ECO:0000313" key="8">
    <source>
        <dbReference type="Proteomes" id="UP000028521"/>
    </source>
</evidence>
<dbReference type="PANTHER" id="PTHR30511:SF0">
    <property type="entry name" value="ALANINE RACEMASE, CATABOLIC-RELATED"/>
    <property type="match status" value="1"/>
</dbReference>
<dbReference type="Gene3D" id="2.40.37.10">
    <property type="entry name" value="Lyase, Ornithine Decarboxylase, Chain A, domain 1"/>
    <property type="match status" value="1"/>
</dbReference>
<dbReference type="PRINTS" id="PR00992">
    <property type="entry name" value="ALARACEMASE"/>
</dbReference>
<dbReference type="SMART" id="SM01005">
    <property type="entry name" value="Ala_racemase_C"/>
    <property type="match status" value="1"/>
</dbReference>
<dbReference type="CDD" id="cd00430">
    <property type="entry name" value="PLPDE_III_AR"/>
    <property type="match status" value="1"/>
</dbReference>
<dbReference type="Gene3D" id="3.20.20.10">
    <property type="entry name" value="Alanine racemase"/>
    <property type="match status" value="1"/>
</dbReference>
<dbReference type="InterPro" id="IPR001608">
    <property type="entry name" value="Ala_racemase_N"/>
</dbReference>
<evidence type="ECO:0000313" key="7">
    <source>
        <dbReference type="EMBL" id="KFB01827.1"/>
    </source>
</evidence>
<dbReference type="RefSeq" id="WP_036118988.1">
    <property type="nucleotide sequence ID" value="NZ_BMET01000002.1"/>
</dbReference>
<feature type="modified residue" description="N6-(pyridoxal phosphate)lysine" evidence="4">
    <location>
        <position position="35"/>
    </location>
</feature>
<dbReference type="Pfam" id="PF01168">
    <property type="entry name" value="Ala_racemase_N"/>
    <property type="match status" value="1"/>
</dbReference>
<dbReference type="SUPFAM" id="SSF50621">
    <property type="entry name" value="Alanine racemase C-terminal domain-like"/>
    <property type="match status" value="1"/>
</dbReference>
<accession>A0A084TM91</accession>
<keyword evidence="2 4" id="KW-0663">Pyridoxal phosphate</keyword>
<evidence type="ECO:0000256" key="5">
    <source>
        <dbReference type="PIRSR" id="PIRSR600821-52"/>
    </source>
</evidence>
<dbReference type="SUPFAM" id="SSF51419">
    <property type="entry name" value="PLP-binding barrel"/>
    <property type="match status" value="1"/>
</dbReference>
<dbReference type="STRING" id="1197477.IA57_02850"/>
<name>A0A084TM91_9FLAO</name>
<evidence type="ECO:0000259" key="6">
    <source>
        <dbReference type="SMART" id="SM01005"/>
    </source>
</evidence>
<comment type="cofactor">
    <cofactor evidence="1 4">
        <name>pyridoxal 5'-phosphate</name>
        <dbReference type="ChEBI" id="CHEBI:597326"/>
    </cofactor>
</comment>
<dbReference type="InterPro" id="IPR000821">
    <property type="entry name" value="Ala_racemase"/>
</dbReference>
<keyword evidence="8" id="KW-1185">Reference proteome</keyword>
<dbReference type="InterPro" id="IPR020622">
    <property type="entry name" value="Ala_racemase_pyridoxalP-BS"/>
</dbReference>
<evidence type="ECO:0000256" key="4">
    <source>
        <dbReference type="PIRSR" id="PIRSR600821-50"/>
    </source>
</evidence>
<dbReference type="EMBL" id="JPFK01000003">
    <property type="protein sequence ID" value="KFB01827.1"/>
    <property type="molecule type" value="Genomic_DNA"/>
</dbReference>